<dbReference type="AlphaFoldDB" id="A0AAW3XKW2"/>
<name>A0AAW3XKW2_9ENTR</name>
<evidence type="ECO:0000313" key="2">
    <source>
        <dbReference type="EMBL" id="MBC6326628.1"/>
    </source>
</evidence>
<organism evidence="1 3">
    <name type="scientific">Enterobacter kobei</name>
    <dbReference type="NCBI Taxonomy" id="208224"/>
    <lineage>
        <taxon>Bacteria</taxon>
        <taxon>Pseudomonadati</taxon>
        <taxon>Pseudomonadota</taxon>
        <taxon>Gammaproteobacteria</taxon>
        <taxon>Enterobacterales</taxon>
        <taxon>Enterobacteriaceae</taxon>
        <taxon>Enterobacter</taxon>
        <taxon>Enterobacter cloacae complex</taxon>
    </lineage>
</organism>
<proteinExistence type="predicted"/>
<gene>
    <name evidence="1" type="ORF">H9R40_15285</name>
    <name evidence="2" type="ORF">H9R40_26385</name>
</gene>
<reference evidence="1" key="1">
    <citation type="submission" date="2020-08" db="EMBL/GenBank/DDBJ databases">
        <title>Distribution of Beta-Lactamase Producing Gram-Negative Bacterial Isolates in Isabela River of Santo Domingo, Dominican Republic.</title>
        <authorList>
            <person name="Calderon V."/>
            <person name="Del Rosario C."/>
            <person name="Duarte A."/>
            <person name="Bonnelly R."/>
            <person name="Barauna R."/>
            <person name="Ramos R.T."/>
            <person name="Perdomo O.P."/>
            <person name="Rodriguez De Francisco L.E."/>
            <person name="Franco De Los Santos E.F."/>
        </authorList>
    </citation>
    <scope>NUCLEOTIDE SEQUENCE</scope>
    <source>
        <strain evidence="1">INTEC_BI4_1.1</strain>
    </source>
</reference>
<evidence type="ECO:0000313" key="3">
    <source>
        <dbReference type="Proteomes" id="UP000613022"/>
    </source>
</evidence>
<protein>
    <submittedName>
        <fullName evidence="1">Uncharacterized protein</fullName>
    </submittedName>
</protein>
<dbReference type="EMBL" id="JACSEP010000138">
    <property type="protein sequence ID" value="MBC6326628.1"/>
    <property type="molecule type" value="Genomic_DNA"/>
</dbReference>
<comment type="caution">
    <text evidence="1">The sequence shown here is derived from an EMBL/GenBank/DDBJ whole genome shotgun (WGS) entry which is preliminary data.</text>
</comment>
<accession>A0AAW3XKW2</accession>
<dbReference type="Proteomes" id="UP000613022">
    <property type="component" value="Unassembled WGS sequence"/>
</dbReference>
<sequence length="103" mass="11489">MADYSVHLYKVARRTGNDGVERVYLDVTLADSVGNNINASYWMTDDERASIAGIESALLQGLSYAVNKSSKISIDVDQQRAYLRFTFPSANGEQKFQFTGEQI</sequence>
<dbReference type="RefSeq" id="WP_187173886.1">
    <property type="nucleotide sequence ID" value="NZ_AP022498.1"/>
</dbReference>
<evidence type="ECO:0000313" key="1">
    <source>
        <dbReference type="EMBL" id="MBC6324577.1"/>
    </source>
</evidence>
<dbReference type="EMBL" id="JACSEP010000040">
    <property type="protein sequence ID" value="MBC6324577.1"/>
    <property type="molecule type" value="Genomic_DNA"/>
</dbReference>